<evidence type="ECO:0000313" key="4">
    <source>
        <dbReference type="Proteomes" id="UP000433483"/>
    </source>
</evidence>
<evidence type="ECO:0000313" key="3">
    <source>
        <dbReference type="EMBL" id="KAE9253945.1"/>
    </source>
</evidence>
<feature type="compositionally biased region" description="Basic and acidic residues" evidence="1">
    <location>
        <begin position="417"/>
        <end position="428"/>
    </location>
</feature>
<evidence type="ECO:0000313" key="2">
    <source>
        <dbReference type="EMBL" id="KAE9238177.1"/>
    </source>
</evidence>
<dbReference type="OrthoDB" id="125260at2759"/>
<protein>
    <submittedName>
        <fullName evidence="2">Uncharacterized protein</fullName>
    </submittedName>
</protein>
<dbReference type="Proteomes" id="UP000433483">
    <property type="component" value="Unassembled WGS sequence"/>
</dbReference>
<dbReference type="EMBL" id="QXGC01000030">
    <property type="protein sequence ID" value="KAE9253945.1"/>
    <property type="molecule type" value="Genomic_DNA"/>
</dbReference>
<reference evidence="2 4" key="1">
    <citation type="submission" date="2018-08" db="EMBL/GenBank/DDBJ databases">
        <title>Genomic investigation of the strawberry pathogen Phytophthora fragariae indicates pathogenicity is determined by transcriptional variation in three key races.</title>
        <authorList>
            <person name="Adams T.M."/>
            <person name="Armitage A.D."/>
            <person name="Sobczyk M.K."/>
            <person name="Bates H.J."/>
            <person name="Dunwell J.M."/>
            <person name="Nellist C.F."/>
            <person name="Harrison R.J."/>
        </authorList>
    </citation>
    <scope>NUCLEOTIDE SEQUENCE [LARGE SCALE GENOMIC DNA]</scope>
    <source>
        <strain evidence="3 5">BC-23</strain>
        <strain evidence="2 4">NOV-27</strain>
    </source>
</reference>
<name>A0A6A3ZPA6_9STRA</name>
<evidence type="ECO:0000256" key="1">
    <source>
        <dbReference type="SAM" id="MobiDB-lite"/>
    </source>
</evidence>
<organism evidence="2 4">
    <name type="scientific">Phytophthora fragariae</name>
    <dbReference type="NCBI Taxonomy" id="53985"/>
    <lineage>
        <taxon>Eukaryota</taxon>
        <taxon>Sar</taxon>
        <taxon>Stramenopiles</taxon>
        <taxon>Oomycota</taxon>
        <taxon>Peronosporomycetes</taxon>
        <taxon>Peronosporales</taxon>
        <taxon>Peronosporaceae</taxon>
        <taxon>Phytophthora</taxon>
    </lineage>
</organism>
<keyword evidence="4" id="KW-1185">Reference proteome</keyword>
<sequence>MKVGSANEENIAARVHQFLNMHYAFHIEQLKSYGWCAGRTCPSQRSRLTTLRLFFMFGADDSTPLWSITRTTPRTVLTEKALAVSCGVFTTVDLVTMGFGGRLNILIPDPSHRLQILHCVVCGGISDGFLVYASSTSFIRVVHVVVGSDVSRIYYAALKAIMTEHLMWIYSDNGVMPRFGGGPRSHCVDMVTLEPTLALWGVLVTLTKVRQQPLPPAKYIIPTLIASWNRVKGGIDVYSRYLKNVKSKHFRLSPTATIWLRMLMSLVYNAHQSYLILQSHDFLMNSTLCTSIKNTARIYRASALSAGTLLLLSLRDQLHNSRFDRSKKNTIETSVIEMGHSFSYNKRKFFNTQKEWIDLRLSKRNTHRSIRIVNATQLRCVLCCRSNHDIENRNHSRQGFKTSFDKSAKAKHAPPSDARDTNAAESKEPPAPIAQQVVEVWRSRRAVRLPRALRDDASRIEGCLR</sequence>
<gene>
    <name evidence="3" type="ORF">PF004_g1254</name>
    <name evidence="2" type="ORF">PF005_g330</name>
</gene>
<dbReference type="EMBL" id="QXGB01000006">
    <property type="protein sequence ID" value="KAE9238177.1"/>
    <property type="molecule type" value="Genomic_DNA"/>
</dbReference>
<evidence type="ECO:0000313" key="5">
    <source>
        <dbReference type="Proteomes" id="UP000476176"/>
    </source>
</evidence>
<dbReference type="Proteomes" id="UP000476176">
    <property type="component" value="Unassembled WGS sequence"/>
</dbReference>
<comment type="caution">
    <text evidence="2">The sequence shown here is derived from an EMBL/GenBank/DDBJ whole genome shotgun (WGS) entry which is preliminary data.</text>
</comment>
<feature type="region of interest" description="Disordered" evidence="1">
    <location>
        <begin position="394"/>
        <end position="436"/>
    </location>
</feature>
<proteinExistence type="predicted"/>
<dbReference type="AlphaFoldDB" id="A0A6A3ZPA6"/>
<accession>A0A6A3ZPA6</accession>